<keyword evidence="2" id="KW-1185">Reference proteome</keyword>
<evidence type="ECO:0000313" key="2">
    <source>
        <dbReference type="Proteomes" id="UP000798662"/>
    </source>
</evidence>
<proteinExistence type="predicted"/>
<sequence>MASASTPLLPTDGGRGSHKAQGFTLPPLPPAHRLSVDWTGTPLSAGTPLPHATIPASVLNLSACAFGASILSIPHAFAAAGGPAAGIATLVAVAAASAWSAGVMADAGRATGAPALRSIIGATFGLLAGAATDMAVCGALAVAAVSYVCGVVELVPLLLPSLFGWMPRLGLVVGTVVALAGPCLVGDLAAFGPTSAIALASPTRQRLHAVVRWSVVTLTSCYVPFGLAGLLLYATPGPEGALTAHGTGVPLNVLAGVGDGSPVVTVARVAIAALLVLTYPLLVIPLRRRVEAGVWGAVQPAGGRRVAVVAALSVGVGAVSGGLRDLGAANDVAGGAIAVIMFVVPGGLSAMRGWSELREGEGKTAAWTRMAVGGGAILLGLVTAAVGLGGLFF</sequence>
<protein>
    <submittedName>
        <fullName evidence="1">Uncharacterized protein</fullName>
    </submittedName>
</protein>
<dbReference type="EMBL" id="CM020620">
    <property type="protein sequence ID" value="KAK1868009.1"/>
    <property type="molecule type" value="Genomic_DNA"/>
</dbReference>
<dbReference type="Proteomes" id="UP000798662">
    <property type="component" value="Chromosome 3"/>
</dbReference>
<organism evidence="1 2">
    <name type="scientific">Pyropia yezoensis</name>
    <name type="common">Susabi-nori</name>
    <name type="synonym">Porphyra yezoensis</name>
    <dbReference type="NCBI Taxonomy" id="2788"/>
    <lineage>
        <taxon>Eukaryota</taxon>
        <taxon>Rhodophyta</taxon>
        <taxon>Bangiophyceae</taxon>
        <taxon>Bangiales</taxon>
        <taxon>Bangiaceae</taxon>
        <taxon>Pyropia</taxon>
    </lineage>
</organism>
<name>A0ACC3CCH5_PYRYE</name>
<evidence type="ECO:0000313" key="1">
    <source>
        <dbReference type="EMBL" id="KAK1868009.1"/>
    </source>
</evidence>
<accession>A0ACC3CCH5</accession>
<comment type="caution">
    <text evidence="1">The sequence shown here is derived from an EMBL/GenBank/DDBJ whole genome shotgun (WGS) entry which is preliminary data.</text>
</comment>
<gene>
    <name evidence="1" type="ORF">I4F81_010506</name>
</gene>
<reference evidence="1" key="1">
    <citation type="submission" date="2019-11" db="EMBL/GenBank/DDBJ databases">
        <title>Nori genome reveals adaptations in red seaweeds to the harsh intertidal environment.</title>
        <authorList>
            <person name="Wang D."/>
            <person name="Mao Y."/>
        </authorList>
    </citation>
    <scope>NUCLEOTIDE SEQUENCE</scope>
    <source>
        <tissue evidence="1">Gametophyte</tissue>
    </source>
</reference>